<comment type="caution">
    <text evidence="5">The sequence shown here is derived from an EMBL/GenBank/DDBJ whole genome shotgun (WGS) entry which is preliminary data.</text>
</comment>
<dbReference type="RefSeq" id="WP_204447019.1">
    <property type="nucleotide sequence ID" value="NZ_JACJKY010000013.1"/>
</dbReference>
<dbReference type="PANTHER" id="PTHR22916:SF51">
    <property type="entry name" value="GLYCOSYLTRANSFERASE EPSH-RELATED"/>
    <property type="match status" value="1"/>
</dbReference>
<proteinExistence type="predicted"/>
<dbReference type="GO" id="GO:0016757">
    <property type="term" value="F:glycosyltransferase activity"/>
    <property type="evidence" value="ECO:0007669"/>
    <property type="project" value="UniProtKB-KW"/>
</dbReference>
<name>A0A938X891_9FIRM</name>
<dbReference type="InterPro" id="IPR029044">
    <property type="entry name" value="Nucleotide-diphossugar_trans"/>
</dbReference>
<evidence type="ECO:0000256" key="3">
    <source>
        <dbReference type="SAM" id="MobiDB-lite"/>
    </source>
</evidence>
<protein>
    <submittedName>
        <fullName evidence="5">Glycosyltransferase</fullName>
    </submittedName>
</protein>
<keyword evidence="2" id="KW-0808">Transferase</keyword>
<evidence type="ECO:0000256" key="1">
    <source>
        <dbReference type="ARBA" id="ARBA00022676"/>
    </source>
</evidence>
<dbReference type="PANTHER" id="PTHR22916">
    <property type="entry name" value="GLYCOSYLTRANSFERASE"/>
    <property type="match status" value="1"/>
</dbReference>
<reference evidence="5" key="1">
    <citation type="submission" date="2020-08" db="EMBL/GenBank/DDBJ databases">
        <authorList>
            <person name="Cejkova D."/>
            <person name="Kubasova T."/>
            <person name="Jahodarova E."/>
            <person name="Rychlik I."/>
        </authorList>
    </citation>
    <scope>NUCLEOTIDE SEQUENCE</scope>
    <source>
        <strain evidence="5">An559</strain>
    </source>
</reference>
<dbReference type="AlphaFoldDB" id="A0A938X891"/>
<reference evidence="5" key="2">
    <citation type="journal article" date="2021" name="Sci. Rep.">
        <title>The distribution of antibiotic resistance genes in chicken gut microbiota commensals.</title>
        <authorList>
            <person name="Juricova H."/>
            <person name="Matiasovicova J."/>
            <person name="Kubasova T."/>
            <person name="Cejkova D."/>
            <person name="Rychlik I."/>
        </authorList>
    </citation>
    <scope>NUCLEOTIDE SEQUENCE</scope>
    <source>
        <strain evidence="5">An559</strain>
    </source>
</reference>
<dbReference type="Pfam" id="PF00535">
    <property type="entry name" value="Glycos_transf_2"/>
    <property type="match status" value="1"/>
</dbReference>
<dbReference type="Proteomes" id="UP000774750">
    <property type="component" value="Unassembled WGS sequence"/>
</dbReference>
<evidence type="ECO:0000259" key="4">
    <source>
        <dbReference type="Pfam" id="PF00535"/>
    </source>
</evidence>
<evidence type="ECO:0000256" key="2">
    <source>
        <dbReference type="ARBA" id="ARBA00022679"/>
    </source>
</evidence>
<dbReference type="CDD" id="cd00761">
    <property type="entry name" value="Glyco_tranf_GTA_type"/>
    <property type="match status" value="1"/>
</dbReference>
<feature type="domain" description="Glycosyltransferase 2-like" evidence="4">
    <location>
        <begin position="8"/>
        <end position="168"/>
    </location>
</feature>
<feature type="region of interest" description="Disordered" evidence="3">
    <location>
        <begin position="521"/>
        <end position="540"/>
    </location>
</feature>
<accession>A0A938X891</accession>
<dbReference type="InterPro" id="IPR001173">
    <property type="entry name" value="Glyco_trans_2-like"/>
</dbReference>
<dbReference type="SUPFAM" id="SSF53448">
    <property type="entry name" value="Nucleotide-diphospho-sugar transferases"/>
    <property type="match status" value="1"/>
</dbReference>
<keyword evidence="6" id="KW-1185">Reference proteome</keyword>
<evidence type="ECO:0000313" key="5">
    <source>
        <dbReference type="EMBL" id="MBM6921262.1"/>
    </source>
</evidence>
<evidence type="ECO:0000313" key="6">
    <source>
        <dbReference type="Proteomes" id="UP000774750"/>
    </source>
</evidence>
<dbReference type="EMBL" id="JACJKY010000013">
    <property type="protein sequence ID" value="MBM6921262.1"/>
    <property type="molecule type" value="Genomic_DNA"/>
</dbReference>
<dbReference type="Gene3D" id="3.90.550.10">
    <property type="entry name" value="Spore Coat Polysaccharide Biosynthesis Protein SpsA, Chain A"/>
    <property type="match status" value="1"/>
</dbReference>
<keyword evidence="1" id="KW-0328">Glycosyltransferase</keyword>
<organism evidence="5 6">
    <name type="scientific">Merdimmobilis hominis</name>
    <dbReference type="NCBI Taxonomy" id="2897707"/>
    <lineage>
        <taxon>Bacteria</taxon>
        <taxon>Bacillati</taxon>
        <taxon>Bacillota</taxon>
        <taxon>Clostridia</taxon>
        <taxon>Eubacteriales</taxon>
        <taxon>Oscillospiraceae</taxon>
        <taxon>Merdimmobilis</taxon>
    </lineage>
</organism>
<sequence>MNNEVLVSVVIPVYEVEDYLARAIDSVLAQTLSSIEIILVDDGSTDDSAQICDEYAARYPDTIRVVHKQNEGLGLARNTGAALARGKYLAFIDSDDTIDPTMYASMAAAAEENGCDVVMCDVMIHYVAEDKTTVVSSYPSQTVDLCDYIANGNNITYSVNKLFLREWFSSFAYEKMLFEDIALIPAAMTHCRTLGYVAEPFYHYYRRPNTLSTTVQGALGDVVVAFKLFLERCNPVFREEAVYCAARQIYWNMMQSRVLLKADFITLLHEYEADFLKNSYIRQDKTISRLLPFCSEPVIPERFLCVHLFRPLPDDFLPALTETFPRASVVQADERILSAIPLPESVQHALDTGNVTFAEEYVSLYLLYRLGGIVLTPETRAQLTLKTLRTLRVFFGFSSEDTLFTGCFGALKGHYVIRMLLESYNTPSIVNTACLPLANRLRDLLTVQFGLRLNGRKQLLHKEVSVLLPSVLAYDMQDGENCAKRADIKVPDGYECVSREVLAFWSARILENWNLYKSMRDARPGTPPPTPAPPSPRGGISEAELAAHIQQVMDNYEQSTSWRITKPLRALANLFRK</sequence>
<gene>
    <name evidence="5" type="ORF">H6A12_08855</name>
</gene>
<feature type="compositionally biased region" description="Pro residues" evidence="3">
    <location>
        <begin position="525"/>
        <end position="536"/>
    </location>
</feature>